<reference evidence="3" key="1">
    <citation type="submission" date="2022-07" db="EMBL/GenBank/DDBJ databases">
        <authorList>
            <person name="Macas J."/>
            <person name="Novak P."/>
            <person name="Neumann P."/>
        </authorList>
    </citation>
    <scope>NUCLEOTIDE SEQUENCE</scope>
</reference>
<feature type="compositionally biased region" description="Polar residues" evidence="1">
    <location>
        <begin position="1"/>
        <end position="16"/>
    </location>
</feature>
<accession>A0AAV0D2Y6</accession>
<organism evidence="3 4">
    <name type="scientific">Cuscuta epithymum</name>
    <dbReference type="NCBI Taxonomy" id="186058"/>
    <lineage>
        <taxon>Eukaryota</taxon>
        <taxon>Viridiplantae</taxon>
        <taxon>Streptophyta</taxon>
        <taxon>Embryophyta</taxon>
        <taxon>Tracheophyta</taxon>
        <taxon>Spermatophyta</taxon>
        <taxon>Magnoliopsida</taxon>
        <taxon>eudicotyledons</taxon>
        <taxon>Gunneridae</taxon>
        <taxon>Pentapetalae</taxon>
        <taxon>asterids</taxon>
        <taxon>lamiids</taxon>
        <taxon>Solanales</taxon>
        <taxon>Convolvulaceae</taxon>
        <taxon>Cuscuteae</taxon>
        <taxon>Cuscuta</taxon>
        <taxon>Cuscuta subgen. Cuscuta</taxon>
    </lineage>
</organism>
<dbReference type="EMBL" id="CAMAPF010000060">
    <property type="protein sequence ID" value="CAH9088951.1"/>
    <property type="molecule type" value="Genomic_DNA"/>
</dbReference>
<gene>
    <name evidence="3" type="ORF">CEPIT_LOCUS10700</name>
</gene>
<keyword evidence="2" id="KW-1133">Transmembrane helix</keyword>
<proteinExistence type="predicted"/>
<dbReference type="Proteomes" id="UP001152523">
    <property type="component" value="Unassembled WGS sequence"/>
</dbReference>
<feature type="transmembrane region" description="Helical" evidence="2">
    <location>
        <begin position="83"/>
        <end position="102"/>
    </location>
</feature>
<name>A0AAV0D2Y6_9ASTE</name>
<sequence length="118" mass="13011">MPLNSFSQPILPSPTRSDAFEASPLHSPILCTRPSPQISIPPAPPLSTFAASLISLHRLCPPARPSLSRCTAYVHLRRHRYPVAPLFLSRLFFVVLFIIFFFSSSRSPIVDPGSNLDG</sequence>
<comment type="caution">
    <text evidence="3">The sequence shown here is derived from an EMBL/GenBank/DDBJ whole genome shotgun (WGS) entry which is preliminary data.</text>
</comment>
<evidence type="ECO:0000313" key="4">
    <source>
        <dbReference type="Proteomes" id="UP001152523"/>
    </source>
</evidence>
<protein>
    <submittedName>
        <fullName evidence="3">Uncharacterized protein</fullName>
    </submittedName>
</protein>
<keyword evidence="4" id="KW-1185">Reference proteome</keyword>
<evidence type="ECO:0000256" key="1">
    <source>
        <dbReference type="SAM" id="MobiDB-lite"/>
    </source>
</evidence>
<evidence type="ECO:0000313" key="3">
    <source>
        <dbReference type="EMBL" id="CAH9088951.1"/>
    </source>
</evidence>
<dbReference type="AlphaFoldDB" id="A0AAV0D2Y6"/>
<feature type="region of interest" description="Disordered" evidence="1">
    <location>
        <begin position="1"/>
        <end position="20"/>
    </location>
</feature>
<evidence type="ECO:0000256" key="2">
    <source>
        <dbReference type="SAM" id="Phobius"/>
    </source>
</evidence>
<keyword evidence="2" id="KW-0472">Membrane</keyword>
<keyword evidence="2" id="KW-0812">Transmembrane</keyword>